<evidence type="ECO:0008006" key="4">
    <source>
        <dbReference type="Google" id="ProtNLM"/>
    </source>
</evidence>
<accession>A0AAX2JDK3</accession>
<evidence type="ECO:0000256" key="1">
    <source>
        <dbReference type="SAM" id="Phobius"/>
    </source>
</evidence>
<feature type="transmembrane region" description="Helical" evidence="1">
    <location>
        <begin position="12"/>
        <end position="32"/>
    </location>
</feature>
<feature type="transmembrane region" description="Helical" evidence="1">
    <location>
        <begin position="130"/>
        <end position="152"/>
    </location>
</feature>
<organism evidence="2 3">
    <name type="scientific">Fusobacterium ulcerans</name>
    <dbReference type="NCBI Taxonomy" id="861"/>
    <lineage>
        <taxon>Bacteria</taxon>
        <taxon>Fusobacteriati</taxon>
        <taxon>Fusobacteriota</taxon>
        <taxon>Fusobacteriia</taxon>
        <taxon>Fusobacteriales</taxon>
        <taxon>Fusobacteriaceae</taxon>
        <taxon>Fusobacterium</taxon>
    </lineage>
</organism>
<feature type="transmembrane region" description="Helical" evidence="1">
    <location>
        <begin position="202"/>
        <end position="225"/>
    </location>
</feature>
<keyword evidence="1" id="KW-0812">Transmembrane</keyword>
<feature type="transmembrane region" description="Helical" evidence="1">
    <location>
        <begin position="292"/>
        <end position="313"/>
    </location>
</feature>
<dbReference type="KEGG" id="ful:C4N20_03980"/>
<gene>
    <name evidence="2" type="ORF">NCTC12112_02679</name>
</gene>
<keyword evidence="1" id="KW-0472">Membrane</keyword>
<reference evidence="2 3" key="1">
    <citation type="submission" date="2018-06" db="EMBL/GenBank/DDBJ databases">
        <authorList>
            <consortium name="Pathogen Informatics"/>
            <person name="Doyle S."/>
        </authorList>
    </citation>
    <scope>NUCLEOTIDE SEQUENCE [LARGE SCALE GENOMIC DNA]</scope>
    <source>
        <strain evidence="2 3">NCTC12112</strain>
    </source>
</reference>
<dbReference type="RefSeq" id="WP_005980642.1">
    <property type="nucleotide sequence ID" value="NZ_CABKNW010000005.1"/>
</dbReference>
<evidence type="ECO:0000313" key="3">
    <source>
        <dbReference type="Proteomes" id="UP000249008"/>
    </source>
</evidence>
<dbReference type="Proteomes" id="UP000249008">
    <property type="component" value="Chromosome 1"/>
</dbReference>
<feature type="transmembrane region" description="Helical" evidence="1">
    <location>
        <begin position="101"/>
        <end position="124"/>
    </location>
</feature>
<protein>
    <recommendedName>
        <fullName evidence="4">Beta-carotene 15,15'-monooxygenase</fullName>
    </recommendedName>
</protein>
<sequence>MKIIEIVRKNHVSEIILIIFFLFLSFICLNFIGDIPLKEEFSDYSRVSDLIQLLKVDVVTENVNMSLIYAYKRYIILFLGSGYLTYLILLTILFHKTCKESILYIGSLYFSFAIGTEILSYVLPFDNTKVFLTILSWIFVFCGYIRFIKYFWELLFNKQSKIINIINLILIIATVFPLSLAIKEFHTIYFTEDFMSPTLGLQIFFDYFKNGFIVIIMIFSFISIFYNKNKNKKKESFYYFILFSIQLLCSIYIYNELNLYGNFEFMAHFMLNILFVHVQLEDIKLTTDNQFFRTINFNVIRILITFITISYFIKKNILTGYVTGMLAIIISVEIISFVFLFFSEQEEVNFDNFLNKLKGIESLNEFYIFLEDGYMRIFRLIEFKMVVFDLDFDSSEYEDEPLITFSPVFEGKKYDVRIKIQNRKKLLGFICIKDPRMLLYRRKLKNFKKLTLEVAPVIENLLLKNLQIHHYKKIEKELNKKIEVLEKDLFYIKELAGLLEKVDDRKKMEIVSIIRKKLTEDSGGEK</sequence>
<proteinExistence type="predicted"/>
<feature type="transmembrane region" description="Helical" evidence="1">
    <location>
        <begin position="237"/>
        <end position="254"/>
    </location>
</feature>
<feature type="transmembrane region" description="Helical" evidence="1">
    <location>
        <begin position="319"/>
        <end position="342"/>
    </location>
</feature>
<evidence type="ECO:0000313" key="2">
    <source>
        <dbReference type="EMBL" id="SQJ12160.1"/>
    </source>
</evidence>
<feature type="transmembrane region" description="Helical" evidence="1">
    <location>
        <begin position="74"/>
        <end position="94"/>
    </location>
</feature>
<dbReference type="AlphaFoldDB" id="A0AAX2JDK3"/>
<dbReference type="EMBL" id="LS483487">
    <property type="protein sequence ID" value="SQJ12160.1"/>
    <property type="molecule type" value="Genomic_DNA"/>
</dbReference>
<keyword evidence="1" id="KW-1133">Transmembrane helix</keyword>
<feature type="transmembrane region" description="Helical" evidence="1">
    <location>
        <begin position="164"/>
        <end position="182"/>
    </location>
</feature>
<dbReference type="GeneID" id="78453957"/>
<name>A0AAX2JDK3_9FUSO</name>